<keyword evidence="7" id="KW-1185">Reference proteome</keyword>
<accession>A0A401QK47</accession>
<dbReference type="SMART" id="SM01391">
    <property type="entry name" value="Filament"/>
    <property type="match status" value="1"/>
</dbReference>
<reference evidence="6 7" key="1">
    <citation type="journal article" date="2018" name="Nat. Ecol. Evol.">
        <title>Shark genomes provide insights into elasmobranch evolution and the origin of vertebrates.</title>
        <authorList>
            <person name="Hara Y"/>
            <person name="Yamaguchi K"/>
            <person name="Onimaru K"/>
            <person name="Kadota M"/>
            <person name="Koyanagi M"/>
            <person name="Keeley SD"/>
            <person name="Tatsumi K"/>
            <person name="Tanaka K"/>
            <person name="Motone F"/>
            <person name="Kageyama Y"/>
            <person name="Nozu R"/>
            <person name="Adachi N"/>
            <person name="Nishimura O"/>
            <person name="Nakagawa R"/>
            <person name="Tanegashima C"/>
            <person name="Kiyatake I"/>
            <person name="Matsumoto R"/>
            <person name="Murakumo K"/>
            <person name="Nishida K"/>
            <person name="Terakita A"/>
            <person name="Kuratani S"/>
            <person name="Sato K"/>
            <person name="Hyodo S Kuraku.S."/>
        </authorList>
    </citation>
    <scope>NUCLEOTIDE SEQUENCE [LARGE SCALE GENOMIC DNA]</scope>
</reference>
<dbReference type="Proteomes" id="UP000288216">
    <property type="component" value="Unassembled WGS sequence"/>
</dbReference>
<evidence type="ECO:0000256" key="3">
    <source>
        <dbReference type="SAM" id="Coils"/>
    </source>
</evidence>
<dbReference type="AlphaFoldDB" id="A0A401QK47"/>
<evidence type="ECO:0000256" key="2">
    <source>
        <dbReference type="ARBA" id="ARBA00023054"/>
    </source>
</evidence>
<feature type="compositionally biased region" description="Low complexity" evidence="4">
    <location>
        <begin position="330"/>
        <end position="343"/>
    </location>
</feature>
<dbReference type="SUPFAM" id="SSF64593">
    <property type="entry name" value="Intermediate filament protein, coiled coil region"/>
    <property type="match status" value="1"/>
</dbReference>
<dbReference type="Pfam" id="PF00038">
    <property type="entry name" value="Filament"/>
    <property type="match status" value="1"/>
</dbReference>
<keyword evidence="1" id="KW-0403">Intermediate filament</keyword>
<dbReference type="GO" id="GO:0005882">
    <property type="term" value="C:intermediate filament"/>
    <property type="evidence" value="ECO:0007669"/>
    <property type="project" value="UniProtKB-KW"/>
</dbReference>
<evidence type="ECO:0000256" key="1">
    <source>
        <dbReference type="ARBA" id="ARBA00022754"/>
    </source>
</evidence>
<dbReference type="InterPro" id="IPR039008">
    <property type="entry name" value="IF_rod_dom"/>
</dbReference>
<evidence type="ECO:0000256" key="4">
    <source>
        <dbReference type="SAM" id="MobiDB-lite"/>
    </source>
</evidence>
<dbReference type="PANTHER" id="PTHR45652">
    <property type="entry name" value="GLIAL FIBRILLARY ACIDIC PROTEIN"/>
    <property type="match status" value="1"/>
</dbReference>
<organism evidence="6 7">
    <name type="scientific">Scyliorhinus torazame</name>
    <name type="common">Cloudy catshark</name>
    <name type="synonym">Catulus torazame</name>
    <dbReference type="NCBI Taxonomy" id="75743"/>
    <lineage>
        <taxon>Eukaryota</taxon>
        <taxon>Metazoa</taxon>
        <taxon>Chordata</taxon>
        <taxon>Craniata</taxon>
        <taxon>Vertebrata</taxon>
        <taxon>Chondrichthyes</taxon>
        <taxon>Elasmobranchii</taxon>
        <taxon>Galeomorphii</taxon>
        <taxon>Galeoidea</taxon>
        <taxon>Carcharhiniformes</taxon>
        <taxon>Scyliorhinidae</taxon>
        <taxon>Scyliorhinus</taxon>
    </lineage>
</organism>
<evidence type="ECO:0000313" key="7">
    <source>
        <dbReference type="Proteomes" id="UP000288216"/>
    </source>
</evidence>
<feature type="region of interest" description="Disordered" evidence="4">
    <location>
        <begin position="322"/>
        <end position="351"/>
    </location>
</feature>
<protein>
    <recommendedName>
        <fullName evidence="5">IF rod domain-containing protein</fullName>
    </recommendedName>
</protein>
<dbReference type="OMA" id="WQQKVDN"/>
<dbReference type="OrthoDB" id="9946164at2759"/>
<dbReference type="EMBL" id="BFAA01193367">
    <property type="protein sequence ID" value="GCB85765.1"/>
    <property type="molecule type" value="Genomic_DNA"/>
</dbReference>
<gene>
    <name evidence="6" type="ORF">scyTo_0026413</name>
</gene>
<keyword evidence="2 3" id="KW-0175">Coiled coil</keyword>
<name>A0A401QK47_SCYTO</name>
<dbReference type="GO" id="GO:0005200">
    <property type="term" value="F:structural constituent of cytoskeleton"/>
    <property type="evidence" value="ECO:0007669"/>
    <property type="project" value="TreeGrafter"/>
</dbReference>
<sequence length="351" mass="41187">MFSCSRTASPVTATSNNPCSERQTEVATCDAAEKDLQEGMQEGKEQIKELNERFAKYINNTVLNLQRKNKELLAELKKLEKEEFMAVEKAYQKDYQDFQARVDEIQNELVLLKLEKDKLKARLEKECQLKREFDRDFQELKKRYEDSGAGLEKLQCQFKLLEAQLAQLKLVRDQERIYWQQKVDNLQNLDQVESSTLDLEQALRNMRQEYDQMARRNKDELQRYRHKFEENSVPLQRLKRETEAHRNAVTDLRLRDEMHKSHLQEKEREIGRIKDYNKSLEKKIEAQTADFQTLLSVKAGLEQELSGYKSLLNQVEKKSRDYNSPACLTAGPAATPPSKAAPPEDMNKMWC</sequence>
<dbReference type="GO" id="GO:0005737">
    <property type="term" value="C:cytoplasm"/>
    <property type="evidence" value="ECO:0007669"/>
    <property type="project" value="TreeGrafter"/>
</dbReference>
<feature type="domain" description="IF rod" evidence="5">
    <location>
        <begin position="42"/>
        <end position="320"/>
    </location>
</feature>
<feature type="coiled-coil region" evidence="3">
    <location>
        <begin position="33"/>
        <end position="122"/>
    </location>
</feature>
<dbReference type="GO" id="GO:0045109">
    <property type="term" value="P:intermediate filament organization"/>
    <property type="evidence" value="ECO:0007669"/>
    <property type="project" value="TreeGrafter"/>
</dbReference>
<evidence type="ECO:0000313" key="6">
    <source>
        <dbReference type="EMBL" id="GCB85765.1"/>
    </source>
</evidence>
<proteinExistence type="predicted"/>
<comment type="caution">
    <text evidence="6">The sequence shown here is derived from an EMBL/GenBank/DDBJ whole genome shotgun (WGS) entry which is preliminary data.</text>
</comment>
<evidence type="ECO:0000259" key="5">
    <source>
        <dbReference type="SMART" id="SM01391"/>
    </source>
</evidence>
<dbReference type="PANTHER" id="PTHR45652:SF21">
    <property type="entry name" value="ZINC FINGER CCCH DOMAIN-CONTAINING PROTEIN 13-LIKE ISOFORM X1"/>
    <property type="match status" value="1"/>
</dbReference>
<dbReference type="InterPro" id="IPR050405">
    <property type="entry name" value="Intermediate_filament"/>
</dbReference>
<feature type="coiled-coil region" evidence="3">
    <location>
        <begin position="151"/>
        <end position="318"/>
    </location>
</feature>
<dbReference type="STRING" id="75743.A0A401QK47"/>
<dbReference type="Gene3D" id="1.20.5.170">
    <property type="match status" value="1"/>
</dbReference>